<keyword evidence="1" id="KW-0244">Early protein</keyword>
<evidence type="ECO:0000313" key="10">
    <source>
        <dbReference type="EMBL" id="AYO88033.1"/>
    </source>
</evidence>
<keyword evidence="3" id="KW-0648">Protein biosynthesis</keyword>
<dbReference type="Proteomes" id="UP000319755">
    <property type="component" value="Genome"/>
</dbReference>
<dbReference type="Proteomes" id="UP000317891">
    <property type="component" value="Segment"/>
</dbReference>
<reference evidence="8" key="2">
    <citation type="journal article" date="2018" name="Viruses">
        <title>New Insights into the Evolutionary and Genomic Landscape of Molluscum Contagiosum Virus (MCV) based on Nine MCV1 and Six MCV2 Complete Genome Sequences.</title>
        <authorList>
            <person name="Zorec T."/>
            <person name="Kutnjak D."/>
            <person name="Hosnjak L."/>
            <person name="Kusar B."/>
            <person name="Trcko K."/>
            <person name="Kocjan B."/>
            <person name="Li Y."/>
            <person name="Krizmaric M."/>
            <person name="Miljkovic J."/>
            <person name="Ravnikar M."/>
            <person name="Poljak M."/>
        </authorList>
    </citation>
    <scope>NUCLEOTIDE SEQUENCE [LARGE SCALE GENOMIC DNA]</scope>
    <source>
        <strain evidence="8">MCV2_MB98</strain>
        <strain evidence="9">MCV2_MC313</strain>
        <strain evidence="10">MCV2_MC316</strain>
        <strain evidence="11">MCV2_MC332</strain>
        <strain evidence="12">MCV2_MC515</strain>
    </source>
</reference>
<dbReference type="EMBL" id="MH320549">
    <property type="protein sequence ID" value="AYO87863.1"/>
    <property type="molecule type" value="Genomic_DNA"/>
</dbReference>
<evidence type="ECO:0000313" key="9">
    <source>
        <dbReference type="EMBL" id="AYO87863.1"/>
    </source>
</evidence>
<protein>
    <recommendedName>
        <fullName evidence="6">Late transcription elongation factor OPG087</fullName>
    </recommendedName>
</protein>
<evidence type="ECO:0000256" key="5">
    <source>
        <dbReference type="ARBA" id="ARBA00034755"/>
    </source>
</evidence>
<dbReference type="InterPro" id="IPR008446">
    <property type="entry name" value="Chordopox_G2"/>
</dbReference>
<dbReference type="EMBL" id="MH320550">
    <property type="protein sequence ID" value="AYO88033.1"/>
    <property type="molecule type" value="Genomic_DNA"/>
</dbReference>
<evidence type="ECO:0000256" key="3">
    <source>
        <dbReference type="ARBA" id="ARBA00022917"/>
    </source>
</evidence>
<evidence type="ECO:0000256" key="1">
    <source>
        <dbReference type="ARBA" id="ARBA00022518"/>
    </source>
</evidence>
<evidence type="ECO:0000256" key="6">
    <source>
        <dbReference type="ARBA" id="ARBA00034831"/>
    </source>
</evidence>
<gene>
    <name evidence="7" type="primary">MC058R</name>
</gene>
<dbReference type="EMBL" id="MH320551">
    <property type="protein sequence ID" value="AYO88203.1"/>
    <property type="molecule type" value="Genomic_DNA"/>
</dbReference>
<comment type="function">
    <text evidence="4">Involved in postreplicative transcription elongation on intermediate and late genes.</text>
</comment>
<dbReference type="EMBL" id="MH320548">
    <property type="protein sequence ID" value="AYO87693.1"/>
    <property type="molecule type" value="Genomic_DNA"/>
</dbReference>
<organismHost>
    <name type="scientific">Homo sapiens</name>
    <name type="common">Human</name>
    <dbReference type="NCBI Taxonomy" id="9606"/>
</organismHost>
<dbReference type="Proteomes" id="UP000320816">
    <property type="component" value="Segment"/>
</dbReference>
<dbReference type="Proteomes" id="UP000317568">
    <property type="component" value="Genome"/>
</dbReference>
<dbReference type="Pfam" id="PF05796">
    <property type="entry name" value="Chordopox_G2"/>
    <property type="match status" value="1"/>
</dbReference>
<evidence type="ECO:0000313" key="11">
    <source>
        <dbReference type="EMBL" id="AYO88203.1"/>
    </source>
</evidence>
<dbReference type="Proteomes" id="UP000315637">
    <property type="component" value="Segment"/>
</dbReference>
<name>A0A1S7DLQ0_MCV2</name>
<dbReference type="Proteomes" id="UP000320664">
    <property type="component" value="Segment"/>
</dbReference>
<organism evidence="7">
    <name type="scientific">Molluscum contagiosum virus subtype 2</name>
    <name type="common">MOCV</name>
    <name type="synonym">MCVII</name>
    <dbReference type="NCBI Taxonomy" id="10281"/>
    <lineage>
        <taxon>Viruses</taxon>
        <taxon>Varidnaviria</taxon>
        <taxon>Bamfordvirae</taxon>
        <taxon>Nucleocytoviricota</taxon>
        <taxon>Pokkesviricetes</taxon>
        <taxon>Chitovirales</taxon>
        <taxon>Poxviridae</taxon>
        <taxon>Chordopoxvirinae</taxon>
        <taxon>Molluscipoxvirus</taxon>
        <taxon>Molluscipoxvirus molluscum</taxon>
        <taxon>Molluscum contagiosum virus</taxon>
    </lineage>
</organism>
<comment type="similarity">
    <text evidence="5">Belongs to the orthopoxvirus OPG087 family.</text>
</comment>
<keyword evidence="2" id="KW-0251">Elongation factor</keyword>
<evidence type="ECO:0000256" key="2">
    <source>
        <dbReference type="ARBA" id="ARBA00022768"/>
    </source>
</evidence>
<proteinExistence type="inferred from homology"/>
<dbReference type="EMBL" id="MH320556">
    <property type="protein sequence ID" value="AYO89081.1"/>
    <property type="molecule type" value="Genomic_DNA"/>
</dbReference>
<evidence type="ECO:0000313" key="8">
    <source>
        <dbReference type="EMBL" id="AYO87693.1"/>
    </source>
</evidence>
<dbReference type="EMBL" id="KY040274">
    <property type="protein sequence ID" value="AQY16631.1"/>
    <property type="molecule type" value="Genomic_DNA"/>
</dbReference>
<reference evidence="8" key="3">
    <citation type="submission" date="2018-05" db="EMBL/GenBank/DDBJ databases">
        <authorList>
            <person name="Zorec T.M."/>
            <person name="Hosnjak L."/>
            <person name="Kutnjak D."/>
            <person name="Kusar B."/>
            <person name="Trcko K."/>
            <person name="Kocjan B.J."/>
            <person name="Li Y."/>
            <person name="Krizmaric M."/>
            <person name="Miljkovic J."/>
            <person name="Ravnikar M."/>
            <person name="Poljak M."/>
        </authorList>
    </citation>
    <scope>NUCLEOTIDE SEQUENCE</scope>
    <source>
        <strain evidence="8">MCV2_MB98</strain>
        <strain evidence="9">MCV2_MC313</strain>
        <strain evidence="10">MCV2_MC316</strain>
        <strain evidence="11">MCV2_MC332</strain>
        <strain evidence="12">MCV2_MC515</strain>
    </source>
</reference>
<evidence type="ECO:0000313" key="12">
    <source>
        <dbReference type="EMBL" id="AYO89081.1"/>
    </source>
</evidence>
<sequence>MSFRELILYHLVRYLATENDAFLVQFVSLCRSFSVDVPALLARFSTPRHARLLARALNCKQYTEELALEFPPDALRELLRLKLRRCTPRVRRAARLDARARGAALVAGREVAVRAANEELLTYLARTYNPALYRYRRAGARSDTGAGAGAATDAGACPGDPAEAPGLCAPAGAPVLVVCGPSRIPFFAYAAARVVSNRDLEVVVTDACVQALLREEHAPLLEAVFRRGADTALNRALRSVFRFLRSASERVT</sequence>
<accession>A0A1S7DLQ0</accession>
<evidence type="ECO:0000256" key="4">
    <source>
        <dbReference type="ARBA" id="ARBA00034664"/>
    </source>
</evidence>
<evidence type="ECO:0000313" key="7">
    <source>
        <dbReference type="EMBL" id="AQY16631.1"/>
    </source>
</evidence>
<reference evidence="7" key="1">
    <citation type="journal article" date="2017" name="J. Gen. Virol.">
        <title>Recombination events and variability among full-length genomes of co-circulating molluscum contagiosum virus subtypes 1 and 2.</title>
        <authorList>
            <person name="Lopez-Bueno A."/>
            <person name="Parras-Molto M."/>
            <person name="Lopez-Barrantes O."/>
            <person name="Belda S."/>
            <person name="Alejo A."/>
        </authorList>
    </citation>
    <scope>NUCLEOTIDE SEQUENCE</scope>
    <source>
        <strain evidence="7">Madrid 2016_1</strain>
    </source>
</reference>